<protein>
    <submittedName>
        <fullName evidence="4">Uncharacterized protein YbbC (DUF1343 family)</fullName>
    </submittedName>
</protein>
<dbReference type="Pfam" id="PF07075">
    <property type="entry name" value="NamZ_N"/>
    <property type="match status" value="1"/>
</dbReference>
<evidence type="ECO:0000259" key="2">
    <source>
        <dbReference type="Pfam" id="PF07075"/>
    </source>
</evidence>
<dbReference type="Gene3D" id="3.40.50.12170">
    <property type="entry name" value="Uncharacterised protein PF07075, DUF1343"/>
    <property type="match status" value="1"/>
</dbReference>
<sequence length="384" mass="43632">MRIVLLLVFLMSLQVTAQEIRPGAERTEQYLPLLKGKNVGLVINHTSVVKEQHLLDFLLENDVQVKKIFSPEHGFRGNADAGEQVSDQRDSKTGLPIVSLYGDNKKPKPEQIEDLDVLIFDIQDVGVRFYTYISTMHYIMEACAENNKPVVVFDRPNPNGDYIAGPVLKEGFHSFVGMHAIPIVHGLTVGELARMINGEGWLAEGKQCDLTVIPVANYTHKMGYSLPVKPSPNLPNDRSIRLYPSLCFFEATSASIGRGTYFPFQVIGYPDKRFGDFEFTPESIEGMSKNPKQLGEVCYGVDLRTPSCHERFSLSYFLDFYNKFEDKAEFLTRERWFNLLSGTDKVLEAIRAGQTLEMIEASWKPELEAYQSMRKNYLLYPDFD</sequence>
<dbReference type="Gene3D" id="3.90.1150.140">
    <property type="match status" value="1"/>
</dbReference>
<proteinExistence type="predicted"/>
<feature type="chain" id="PRO_5020872442" evidence="1">
    <location>
        <begin position="18"/>
        <end position="384"/>
    </location>
</feature>
<dbReference type="EMBL" id="SNWI01000003">
    <property type="protein sequence ID" value="TDO03171.1"/>
    <property type="molecule type" value="Genomic_DNA"/>
</dbReference>
<dbReference type="PIRSF" id="PIRSF016719">
    <property type="entry name" value="UCP016719"/>
    <property type="match status" value="1"/>
</dbReference>
<feature type="domain" description="Peptidoglycan beta-N-acetylmuramidase NamZ N-terminal" evidence="2">
    <location>
        <begin position="39"/>
        <end position="237"/>
    </location>
</feature>
<dbReference type="OrthoDB" id="9801061at2"/>
<comment type="caution">
    <text evidence="4">The sequence shown here is derived from an EMBL/GenBank/DDBJ whole genome shotgun (WGS) entry which is preliminary data.</text>
</comment>
<evidence type="ECO:0000256" key="1">
    <source>
        <dbReference type="SAM" id="SignalP"/>
    </source>
</evidence>
<reference evidence="4 5" key="1">
    <citation type="submission" date="2019-03" db="EMBL/GenBank/DDBJ databases">
        <title>Freshwater and sediment microbial communities from various areas in North America, analyzing microbe dynamics in response to fracking.</title>
        <authorList>
            <person name="Lamendella R."/>
        </authorList>
    </citation>
    <scope>NUCLEOTIDE SEQUENCE [LARGE SCALE GENOMIC DNA]</scope>
    <source>
        <strain evidence="4 5">114D</strain>
    </source>
</reference>
<keyword evidence="1" id="KW-0732">Signal</keyword>
<dbReference type="Proteomes" id="UP000294848">
    <property type="component" value="Unassembled WGS sequence"/>
</dbReference>
<dbReference type="AlphaFoldDB" id="A0A4R6H6J3"/>
<evidence type="ECO:0000313" key="5">
    <source>
        <dbReference type="Proteomes" id="UP000294848"/>
    </source>
</evidence>
<dbReference type="RefSeq" id="WP_133464549.1">
    <property type="nucleotide sequence ID" value="NZ_SNWI01000003.1"/>
</dbReference>
<dbReference type="InterPro" id="IPR048502">
    <property type="entry name" value="NamZ_N"/>
</dbReference>
<gene>
    <name evidence="4" type="ORF">DET52_103111</name>
</gene>
<dbReference type="InterPro" id="IPR008302">
    <property type="entry name" value="NamZ"/>
</dbReference>
<dbReference type="InterPro" id="IPR048503">
    <property type="entry name" value="NamZ_C"/>
</dbReference>
<evidence type="ECO:0000313" key="4">
    <source>
        <dbReference type="EMBL" id="TDO03171.1"/>
    </source>
</evidence>
<dbReference type="GO" id="GO:0033922">
    <property type="term" value="F:peptidoglycan beta-N-acetylmuramidase activity"/>
    <property type="evidence" value="ECO:0007669"/>
    <property type="project" value="InterPro"/>
</dbReference>
<dbReference type="PANTHER" id="PTHR42915">
    <property type="entry name" value="HYPOTHETICAL 460 KDA PROTEIN IN FEUA-SIGW INTERGENIC REGION [PRECURSOR]"/>
    <property type="match status" value="1"/>
</dbReference>
<dbReference type="Pfam" id="PF20732">
    <property type="entry name" value="NamZ_C"/>
    <property type="match status" value="1"/>
</dbReference>
<accession>A0A4R6H6J3</accession>
<evidence type="ECO:0000259" key="3">
    <source>
        <dbReference type="Pfam" id="PF20732"/>
    </source>
</evidence>
<name>A0A4R6H6J3_9BACT</name>
<feature type="domain" description="Peptidoglycan beta-N-acetylmuramidase NamZ C-terminal" evidence="3">
    <location>
        <begin position="242"/>
        <end position="380"/>
    </location>
</feature>
<organism evidence="4 5">
    <name type="scientific">Sunxiuqinia elliptica</name>
    <dbReference type="NCBI Taxonomy" id="655355"/>
    <lineage>
        <taxon>Bacteria</taxon>
        <taxon>Pseudomonadati</taxon>
        <taxon>Bacteroidota</taxon>
        <taxon>Bacteroidia</taxon>
        <taxon>Marinilabiliales</taxon>
        <taxon>Prolixibacteraceae</taxon>
        <taxon>Sunxiuqinia</taxon>
    </lineage>
</organism>
<dbReference type="PANTHER" id="PTHR42915:SF1">
    <property type="entry name" value="PEPTIDOGLYCAN BETA-N-ACETYLMURAMIDASE NAMZ"/>
    <property type="match status" value="1"/>
</dbReference>
<feature type="signal peptide" evidence="1">
    <location>
        <begin position="1"/>
        <end position="17"/>
    </location>
</feature>